<keyword evidence="3 6" id="KW-0285">Flavoprotein</keyword>
<accession>A0A212IW11</accession>
<evidence type="ECO:0000259" key="7">
    <source>
        <dbReference type="Pfam" id="PF01266"/>
    </source>
</evidence>
<dbReference type="Pfam" id="PF16901">
    <property type="entry name" value="DAO_C"/>
    <property type="match status" value="1"/>
</dbReference>
<evidence type="ECO:0000313" key="9">
    <source>
        <dbReference type="EMBL" id="SBV91105.1"/>
    </source>
</evidence>
<dbReference type="InterPro" id="IPR031656">
    <property type="entry name" value="DAO_C"/>
</dbReference>
<dbReference type="EC" id="1.1.5.3" evidence="6"/>
<protein>
    <recommendedName>
        <fullName evidence="6">Glycerol-3-phosphate dehydrogenase</fullName>
        <ecNumber evidence="6">1.1.5.3</ecNumber>
    </recommendedName>
</protein>
<sequence>MRQTQLEALKTQDQFDILVIGGGATGCGIAADAAARGLSVALVEKGDFAGGTSSRSTKLVHGGVRYLEAAIKHLDKVQYQLVKEGLHERGAFLRNAPHLAHRLALVTPVYSWWELPYIYIGLKLYDILSGTMNIGKSTMISARTALKHFPTLRAEGLKGAVVYYDGQFNDIRMAMTLILTAQQHGGVAVNYCAVESLTKDGDGRIDGAVIEDRLTGERFPVKAKTVVNACGPFAEAILRMDDPEAKPILKGAEGVHIILDRDKIPLDVGLLIPKTDDGRVLFLLPWEGHIIVGTTDEPTEIVEKPVAPEADVAYLLDYVRRYFKTDVTEKDVKAAWCGIRPLVFDPKAKDTSQLAREHVLFESKSGLITIAGGKWTIYRLMAEHTVDRAIRVGKLNPARACVTHDMRLVGGCHYAADMDKVLATRHGLPADVAESLVRSYGDQVGKILALITEHGMERLSPNHPFLEVEVRHAVREEQAVHAADVLIRRLTFALTDTEAALAAVDRVVALMAEELGWDKARQEEERADAKTRVAAGL</sequence>
<dbReference type="PANTHER" id="PTHR11985:SF15">
    <property type="entry name" value="GLYCEROL-3-PHOSPHATE DEHYDROGENASE, MITOCHONDRIAL"/>
    <property type="match status" value="1"/>
</dbReference>
<dbReference type="PROSITE" id="PS51257">
    <property type="entry name" value="PROKAR_LIPOPROTEIN"/>
    <property type="match status" value="1"/>
</dbReference>
<comment type="similarity">
    <text evidence="2 6">Belongs to the FAD-dependent glycerol-3-phosphate dehydrogenase family.</text>
</comment>
<name>A0A212IW11_9PROT</name>
<dbReference type="PANTHER" id="PTHR11985">
    <property type="entry name" value="GLYCEROL-3-PHOSPHATE DEHYDROGENASE"/>
    <property type="match status" value="1"/>
</dbReference>
<proteinExistence type="inferred from homology"/>
<evidence type="ECO:0000256" key="3">
    <source>
        <dbReference type="ARBA" id="ARBA00022630"/>
    </source>
</evidence>
<dbReference type="Gene3D" id="3.50.50.60">
    <property type="entry name" value="FAD/NAD(P)-binding domain"/>
    <property type="match status" value="1"/>
</dbReference>
<dbReference type="EMBL" id="FLUO01000001">
    <property type="protein sequence ID" value="SBV91105.1"/>
    <property type="molecule type" value="Genomic_DNA"/>
</dbReference>
<comment type="cofactor">
    <cofactor evidence="1 6">
        <name>FAD</name>
        <dbReference type="ChEBI" id="CHEBI:57692"/>
    </cofactor>
</comment>
<evidence type="ECO:0000259" key="8">
    <source>
        <dbReference type="Pfam" id="PF16901"/>
    </source>
</evidence>
<dbReference type="GO" id="GO:0009331">
    <property type="term" value="C:glycerol-3-phosphate dehydrogenase (FAD) complex"/>
    <property type="evidence" value="ECO:0007669"/>
    <property type="project" value="UniProtKB-UniRule"/>
</dbReference>
<dbReference type="GO" id="GO:0006072">
    <property type="term" value="P:glycerol-3-phosphate metabolic process"/>
    <property type="evidence" value="ECO:0007669"/>
    <property type="project" value="UniProtKB-UniRule"/>
</dbReference>
<dbReference type="GO" id="GO:0004368">
    <property type="term" value="F:glycerol-3-phosphate dehydrogenase (quinone) activity"/>
    <property type="evidence" value="ECO:0007669"/>
    <property type="project" value="UniProtKB-EC"/>
</dbReference>
<evidence type="ECO:0000256" key="4">
    <source>
        <dbReference type="ARBA" id="ARBA00022827"/>
    </source>
</evidence>
<comment type="catalytic activity">
    <reaction evidence="6">
        <text>a quinone + sn-glycerol 3-phosphate = dihydroxyacetone phosphate + a quinol</text>
        <dbReference type="Rhea" id="RHEA:18977"/>
        <dbReference type="ChEBI" id="CHEBI:24646"/>
        <dbReference type="ChEBI" id="CHEBI:57597"/>
        <dbReference type="ChEBI" id="CHEBI:57642"/>
        <dbReference type="ChEBI" id="CHEBI:132124"/>
        <dbReference type="EC" id="1.1.5.3"/>
    </reaction>
</comment>
<gene>
    <name evidence="9" type="ORF">KL86APRO_10083</name>
</gene>
<dbReference type="InterPro" id="IPR036188">
    <property type="entry name" value="FAD/NAD-bd_sf"/>
</dbReference>
<feature type="domain" description="FAD dependent oxidoreductase" evidence="7">
    <location>
        <begin position="16"/>
        <end position="378"/>
    </location>
</feature>
<keyword evidence="4" id="KW-0274">FAD</keyword>
<evidence type="ECO:0000256" key="5">
    <source>
        <dbReference type="ARBA" id="ARBA00023002"/>
    </source>
</evidence>
<evidence type="ECO:0000256" key="6">
    <source>
        <dbReference type="RuleBase" id="RU361217"/>
    </source>
</evidence>
<reference evidence="9" key="1">
    <citation type="submission" date="2016-04" db="EMBL/GenBank/DDBJ databases">
        <authorList>
            <person name="Evans L.H."/>
            <person name="Alamgir A."/>
            <person name="Owens N."/>
            <person name="Weber N.D."/>
            <person name="Virtaneva K."/>
            <person name="Barbian K."/>
            <person name="Babar A."/>
            <person name="Rosenke K."/>
        </authorList>
    </citation>
    <scope>NUCLEOTIDE SEQUENCE</scope>
    <source>
        <strain evidence="9">86</strain>
    </source>
</reference>
<feature type="domain" description="Alpha-glycerophosphate oxidase C-terminal" evidence="8">
    <location>
        <begin position="401"/>
        <end position="522"/>
    </location>
</feature>
<keyword evidence="5 6" id="KW-0560">Oxidoreductase</keyword>
<evidence type="ECO:0000256" key="2">
    <source>
        <dbReference type="ARBA" id="ARBA00007330"/>
    </source>
</evidence>
<evidence type="ECO:0000256" key="1">
    <source>
        <dbReference type="ARBA" id="ARBA00001974"/>
    </source>
</evidence>
<dbReference type="Gene3D" id="1.10.8.870">
    <property type="entry name" value="Alpha-glycerophosphate oxidase, cap domain"/>
    <property type="match status" value="1"/>
</dbReference>
<dbReference type="PRINTS" id="PR01001">
    <property type="entry name" value="FADG3PDH"/>
</dbReference>
<organism evidence="9">
    <name type="scientific">uncultured Alphaproteobacteria bacterium</name>
    <dbReference type="NCBI Taxonomy" id="91750"/>
    <lineage>
        <taxon>Bacteria</taxon>
        <taxon>Pseudomonadati</taxon>
        <taxon>Pseudomonadota</taxon>
        <taxon>Alphaproteobacteria</taxon>
        <taxon>environmental samples</taxon>
    </lineage>
</organism>
<dbReference type="SUPFAM" id="SSF51905">
    <property type="entry name" value="FAD/NAD(P)-binding domain"/>
    <property type="match status" value="1"/>
</dbReference>
<dbReference type="InterPro" id="IPR038299">
    <property type="entry name" value="DAO_C_sf"/>
</dbReference>
<dbReference type="Gene3D" id="3.30.9.10">
    <property type="entry name" value="D-Amino Acid Oxidase, subunit A, domain 2"/>
    <property type="match status" value="1"/>
</dbReference>
<dbReference type="PROSITE" id="PS00977">
    <property type="entry name" value="FAD_G3PDH_1"/>
    <property type="match status" value="1"/>
</dbReference>
<dbReference type="SUPFAM" id="SSF54373">
    <property type="entry name" value="FAD-linked reductases, C-terminal domain"/>
    <property type="match status" value="1"/>
</dbReference>
<dbReference type="AlphaFoldDB" id="A0A212IW11"/>
<dbReference type="InterPro" id="IPR006076">
    <property type="entry name" value="FAD-dep_OxRdtase"/>
</dbReference>
<dbReference type="Pfam" id="PF01266">
    <property type="entry name" value="DAO"/>
    <property type="match status" value="1"/>
</dbReference>
<dbReference type="InterPro" id="IPR000447">
    <property type="entry name" value="G3P_DH_FAD-dep"/>
</dbReference>